<dbReference type="REBASE" id="436121">
    <property type="entry name" value="S.Mte97TORF1640P"/>
</dbReference>
<sequence length="380" mass="44502">MKIRERERSNIIIILTYLFGHIDLKLIDVTDFIRGVSYSKNDEINMNEDLDYTYILRANNISINNQLVYEDVKKIKNNIKIKDNQRLFKDDILMCISSGSKEHVGKVAYVLNDIDNYSFGAFMAKVKTLKCANPRFIYHFLSSDKFNNQLDKLISNTTINNINNHIYSNINLTIPSLSIQKKIVDVLDNFEQVCSSLNIGLPKEIELRNKQYEFYRNQIFNYLTTGEFERERDLIRLLVYIFGNVNVTLEDIGYFYNGLTGKTKSDFNQDSNSYYVSYVDIFNNLVINNNLNLNNKVNISENEKQNKVKIHDLLFTNSSENFDECAMCCLYTKDINNDVYLNSFSFGYRIYDHDLVNPHFLKHLFHTNVLRNKLINVLVV</sequence>
<dbReference type="InterPro" id="IPR044946">
    <property type="entry name" value="Restrct_endonuc_typeI_TRD_sf"/>
</dbReference>
<evidence type="ECO:0000313" key="7">
    <source>
        <dbReference type="Proteomes" id="UP000514704"/>
    </source>
</evidence>
<gene>
    <name evidence="6" type="ORF">H3143_01640</name>
</gene>
<name>A0A7D7U4Y0_9MOLU</name>
<proteinExistence type="inferred from homology"/>
<feature type="domain" description="Type I restriction modification DNA specificity" evidence="5">
    <location>
        <begin position="25"/>
        <end position="206"/>
    </location>
</feature>
<accession>A0A7D7U4Y0</accession>
<dbReference type="EMBL" id="CP059674">
    <property type="protein sequence ID" value="QMT98809.1"/>
    <property type="molecule type" value="Genomic_DNA"/>
</dbReference>
<evidence type="ECO:0000256" key="3">
    <source>
        <dbReference type="ARBA" id="ARBA00023125"/>
    </source>
</evidence>
<dbReference type="InterPro" id="IPR051212">
    <property type="entry name" value="Type-I_RE_S_subunit"/>
</dbReference>
<dbReference type="Gene3D" id="3.90.220.20">
    <property type="entry name" value="DNA methylase specificity domains"/>
    <property type="match status" value="2"/>
</dbReference>
<evidence type="ECO:0000313" key="6">
    <source>
        <dbReference type="EMBL" id="QMT98809.1"/>
    </source>
</evidence>
<reference evidence="6 7" key="1">
    <citation type="journal article" date="2017" name="Int. J. Syst. Evol. Microbiol.">
        <title>Mycoplasma tullyi sp. nov., isolated from penguins of the genus Spheniscus.</title>
        <authorList>
            <person name="Yavari C.A."/>
            <person name="Ramirez A.S."/>
            <person name="Nicholas R.A.J."/>
            <person name="Radford A.D."/>
            <person name="Darby A.C."/>
            <person name="Bradbury J.M."/>
        </authorList>
    </citation>
    <scope>NUCLEOTIDE SEQUENCE [LARGE SCALE GENOMIC DNA]</scope>
    <source>
        <strain evidence="6 7">56A97T</strain>
    </source>
</reference>
<dbReference type="AlphaFoldDB" id="A0A7D7U4Y0"/>
<comment type="similarity">
    <text evidence="1">Belongs to the type-I restriction system S methylase family.</text>
</comment>
<keyword evidence="6" id="KW-0255">Endonuclease</keyword>
<dbReference type="CDD" id="cd17252">
    <property type="entry name" value="RMtype1_S_EcoKI-TRD1-CR1_like"/>
    <property type="match status" value="1"/>
</dbReference>
<dbReference type="PANTHER" id="PTHR43140">
    <property type="entry name" value="TYPE-1 RESTRICTION ENZYME ECOKI SPECIFICITY PROTEIN"/>
    <property type="match status" value="1"/>
</dbReference>
<comment type="subunit">
    <text evidence="4">The methyltransferase is composed of M and S polypeptides.</text>
</comment>
<dbReference type="Proteomes" id="UP000514704">
    <property type="component" value="Chromosome"/>
</dbReference>
<dbReference type="GO" id="GO:0009307">
    <property type="term" value="P:DNA restriction-modification system"/>
    <property type="evidence" value="ECO:0007669"/>
    <property type="project" value="UniProtKB-KW"/>
</dbReference>
<evidence type="ECO:0000259" key="5">
    <source>
        <dbReference type="Pfam" id="PF01420"/>
    </source>
</evidence>
<evidence type="ECO:0000256" key="2">
    <source>
        <dbReference type="ARBA" id="ARBA00022747"/>
    </source>
</evidence>
<keyword evidence="7" id="KW-1185">Reference proteome</keyword>
<keyword evidence="2" id="KW-0680">Restriction system</keyword>
<dbReference type="SUPFAM" id="SSF116734">
    <property type="entry name" value="DNA methylase specificity domain"/>
    <property type="match status" value="2"/>
</dbReference>
<keyword evidence="6" id="KW-0378">Hydrolase</keyword>
<protein>
    <submittedName>
        <fullName evidence="6">Restriction endonuclease subunit S</fullName>
    </submittedName>
</protein>
<evidence type="ECO:0000256" key="1">
    <source>
        <dbReference type="ARBA" id="ARBA00010923"/>
    </source>
</evidence>
<dbReference type="RefSeq" id="WP_182079082.1">
    <property type="nucleotide sequence ID" value="NZ_CP059674.1"/>
</dbReference>
<keyword evidence="3" id="KW-0238">DNA-binding</keyword>
<organism evidence="6 7">
    <name type="scientific">Mycoplasma tullyi</name>
    <dbReference type="NCBI Taxonomy" id="1612150"/>
    <lineage>
        <taxon>Bacteria</taxon>
        <taxon>Bacillati</taxon>
        <taxon>Mycoplasmatota</taxon>
        <taxon>Mollicutes</taxon>
        <taxon>Mycoplasmataceae</taxon>
        <taxon>Mycoplasma</taxon>
    </lineage>
</organism>
<dbReference type="GO" id="GO:0003677">
    <property type="term" value="F:DNA binding"/>
    <property type="evidence" value="ECO:0007669"/>
    <property type="project" value="UniProtKB-KW"/>
</dbReference>
<dbReference type="KEGG" id="mtuy:H3143_01640"/>
<dbReference type="InterPro" id="IPR000055">
    <property type="entry name" value="Restrct_endonuc_typeI_TRD"/>
</dbReference>
<dbReference type="PANTHER" id="PTHR43140:SF1">
    <property type="entry name" value="TYPE I RESTRICTION ENZYME ECOKI SPECIFICITY SUBUNIT"/>
    <property type="match status" value="1"/>
</dbReference>
<dbReference type="Pfam" id="PF01420">
    <property type="entry name" value="Methylase_S"/>
    <property type="match status" value="1"/>
</dbReference>
<keyword evidence="6" id="KW-0540">Nuclease</keyword>
<dbReference type="GO" id="GO:0004519">
    <property type="term" value="F:endonuclease activity"/>
    <property type="evidence" value="ECO:0007669"/>
    <property type="project" value="UniProtKB-KW"/>
</dbReference>
<evidence type="ECO:0000256" key="4">
    <source>
        <dbReference type="ARBA" id="ARBA00038652"/>
    </source>
</evidence>